<proteinExistence type="inferred from homology"/>
<reference evidence="5 6" key="1">
    <citation type="submission" date="2019-02" db="EMBL/GenBank/DDBJ databases">
        <title>Genomic Encyclopedia of Type Strains, Phase IV (KMG-IV): sequencing the most valuable type-strain genomes for metagenomic binning, comparative biology and taxonomic classification.</title>
        <authorList>
            <person name="Goeker M."/>
        </authorList>
    </citation>
    <scope>NUCLEOTIDE SEQUENCE [LARGE SCALE GENOMIC DNA]</scope>
    <source>
        <strain evidence="5 6">K24</strain>
    </source>
</reference>
<dbReference type="PROSITE" id="PS51257">
    <property type="entry name" value="PROKAR_LIPOPROTEIN"/>
    <property type="match status" value="1"/>
</dbReference>
<evidence type="ECO:0000256" key="1">
    <source>
        <dbReference type="ARBA" id="ARBA00009477"/>
    </source>
</evidence>
<dbReference type="Gene3D" id="1.10.287.470">
    <property type="entry name" value="Helix hairpin bin"/>
    <property type="match status" value="1"/>
</dbReference>
<dbReference type="Proteomes" id="UP000292445">
    <property type="component" value="Unassembled WGS sequence"/>
</dbReference>
<evidence type="ECO:0000313" key="5">
    <source>
        <dbReference type="EMBL" id="RZS78260.1"/>
    </source>
</evidence>
<dbReference type="PANTHER" id="PTHR30469:SF15">
    <property type="entry name" value="HLYD FAMILY OF SECRETION PROTEINS"/>
    <property type="match status" value="1"/>
</dbReference>
<dbReference type="SUPFAM" id="SSF111369">
    <property type="entry name" value="HlyD-like secretion proteins"/>
    <property type="match status" value="1"/>
</dbReference>
<sequence length="300" mass="31905">MPKLFTTFRLGILAVLTGGVLLASCSRQQQAEAPAADQPPYAAVARGRIDVEGGLVRVGAAVDGTVARVAVRDGDQVKKGQALIEFNPAAAQLAVDAADAELRQTQAQERVLRSRLPGLKQRAQRLAEAAAGGAIDGQAADDARNAVAQAEAEATAAQAAVDVARQKLRAAQWTLERQQVRAPVDGEIVGLEVQVGNAVTAQTEMLRLLPKRRLIVRAEVNEAYVAALKTGMQAEIVEESAPGGTPIPARLERIGSVFQVMSPGDDPQERISRRGVESLLSIENPEKLRVGQRVLVRFLP</sequence>
<dbReference type="InterPro" id="IPR006143">
    <property type="entry name" value="RND_pump_MFP"/>
</dbReference>
<dbReference type="Pfam" id="PF25917">
    <property type="entry name" value="BSH_RND"/>
    <property type="match status" value="1"/>
</dbReference>
<comment type="similarity">
    <text evidence="1">Belongs to the membrane fusion protein (MFP) (TC 8.A.1) family.</text>
</comment>
<protein>
    <submittedName>
        <fullName evidence="5">RND family efflux transporter MFP subunit</fullName>
    </submittedName>
</protein>
<dbReference type="RefSeq" id="WP_130360897.1">
    <property type="nucleotide sequence ID" value="NZ_SGXC01000003.1"/>
</dbReference>
<dbReference type="Gene3D" id="2.40.30.170">
    <property type="match status" value="1"/>
</dbReference>
<name>A0A4Q7N891_9BURK</name>
<keyword evidence="3" id="KW-0732">Signal</keyword>
<dbReference type="EMBL" id="SGXC01000003">
    <property type="protein sequence ID" value="RZS78260.1"/>
    <property type="molecule type" value="Genomic_DNA"/>
</dbReference>
<dbReference type="Gene3D" id="2.40.50.100">
    <property type="match status" value="1"/>
</dbReference>
<feature type="chain" id="PRO_5020618543" evidence="3">
    <location>
        <begin position="32"/>
        <end position="300"/>
    </location>
</feature>
<gene>
    <name evidence="5" type="ORF">EV675_4904</name>
</gene>
<organism evidence="5 6">
    <name type="scientific">Pigmentiphaga kullae</name>
    <dbReference type="NCBI Taxonomy" id="151784"/>
    <lineage>
        <taxon>Bacteria</taxon>
        <taxon>Pseudomonadati</taxon>
        <taxon>Pseudomonadota</taxon>
        <taxon>Betaproteobacteria</taxon>
        <taxon>Burkholderiales</taxon>
        <taxon>Alcaligenaceae</taxon>
        <taxon>Pigmentiphaga</taxon>
    </lineage>
</organism>
<keyword evidence="6" id="KW-1185">Reference proteome</keyword>
<dbReference type="GO" id="GO:1990281">
    <property type="term" value="C:efflux pump complex"/>
    <property type="evidence" value="ECO:0007669"/>
    <property type="project" value="TreeGrafter"/>
</dbReference>
<keyword evidence="2" id="KW-0175">Coiled coil</keyword>
<dbReference type="AlphaFoldDB" id="A0A4Q7N891"/>
<evidence type="ECO:0000313" key="6">
    <source>
        <dbReference type="Proteomes" id="UP000292445"/>
    </source>
</evidence>
<evidence type="ECO:0000256" key="2">
    <source>
        <dbReference type="SAM" id="Coils"/>
    </source>
</evidence>
<dbReference type="PANTHER" id="PTHR30469">
    <property type="entry name" value="MULTIDRUG RESISTANCE PROTEIN MDTA"/>
    <property type="match status" value="1"/>
</dbReference>
<dbReference type="PRINTS" id="PR01490">
    <property type="entry name" value="RTXTOXIND"/>
</dbReference>
<dbReference type="OrthoDB" id="8794034at2"/>
<evidence type="ECO:0000256" key="3">
    <source>
        <dbReference type="SAM" id="SignalP"/>
    </source>
</evidence>
<accession>A0A4Q7N891</accession>
<dbReference type="GO" id="GO:0015562">
    <property type="term" value="F:efflux transmembrane transporter activity"/>
    <property type="evidence" value="ECO:0007669"/>
    <property type="project" value="TreeGrafter"/>
</dbReference>
<evidence type="ECO:0000259" key="4">
    <source>
        <dbReference type="Pfam" id="PF25917"/>
    </source>
</evidence>
<dbReference type="InterPro" id="IPR058625">
    <property type="entry name" value="MdtA-like_BSH"/>
</dbReference>
<dbReference type="NCBIfam" id="TIGR01730">
    <property type="entry name" value="RND_mfp"/>
    <property type="match status" value="1"/>
</dbReference>
<feature type="coiled-coil region" evidence="2">
    <location>
        <begin position="140"/>
        <end position="167"/>
    </location>
</feature>
<feature type="domain" description="Multidrug resistance protein MdtA-like barrel-sandwich hybrid" evidence="4">
    <location>
        <begin position="56"/>
        <end position="203"/>
    </location>
</feature>
<feature type="signal peptide" evidence="3">
    <location>
        <begin position="1"/>
        <end position="31"/>
    </location>
</feature>
<comment type="caution">
    <text evidence="5">The sequence shown here is derived from an EMBL/GenBank/DDBJ whole genome shotgun (WGS) entry which is preliminary data.</text>
</comment>